<sequence length="67" mass="7566">MPYTFLLYWPFLPVISVKSKWDKVLKLQKQPMLENSSNPMLIWNVPPDPPTIASNSAGIGLKRATPV</sequence>
<dbReference type="EMBL" id="JAWDGP010003786">
    <property type="protein sequence ID" value="KAK3770907.1"/>
    <property type="molecule type" value="Genomic_DNA"/>
</dbReference>
<organism evidence="1 2">
    <name type="scientific">Elysia crispata</name>
    <name type="common">lettuce slug</name>
    <dbReference type="NCBI Taxonomy" id="231223"/>
    <lineage>
        <taxon>Eukaryota</taxon>
        <taxon>Metazoa</taxon>
        <taxon>Spiralia</taxon>
        <taxon>Lophotrochozoa</taxon>
        <taxon>Mollusca</taxon>
        <taxon>Gastropoda</taxon>
        <taxon>Heterobranchia</taxon>
        <taxon>Euthyneura</taxon>
        <taxon>Panpulmonata</taxon>
        <taxon>Sacoglossa</taxon>
        <taxon>Placobranchoidea</taxon>
        <taxon>Plakobranchidae</taxon>
        <taxon>Elysia</taxon>
    </lineage>
</organism>
<name>A0AAE0ZLY2_9GAST</name>
<comment type="caution">
    <text evidence="1">The sequence shown here is derived from an EMBL/GenBank/DDBJ whole genome shotgun (WGS) entry which is preliminary data.</text>
</comment>
<dbReference type="AlphaFoldDB" id="A0AAE0ZLY2"/>
<evidence type="ECO:0000313" key="1">
    <source>
        <dbReference type="EMBL" id="KAK3770907.1"/>
    </source>
</evidence>
<reference evidence="1" key="1">
    <citation type="journal article" date="2023" name="G3 (Bethesda)">
        <title>A reference genome for the long-term kleptoplast-retaining sea slug Elysia crispata morphotype clarki.</title>
        <authorList>
            <person name="Eastman K.E."/>
            <person name="Pendleton A.L."/>
            <person name="Shaikh M.A."/>
            <person name="Suttiyut T."/>
            <person name="Ogas R."/>
            <person name="Tomko P."/>
            <person name="Gavelis G."/>
            <person name="Widhalm J.R."/>
            <person name="Wisecaver J.H."/>
        </authorList>
    </citation>
    <scope>NUCLEOTIDE SEQUENCE</scope>
    <source>
        <strain evidence="1">ECLA1</strain>
    </source>
</reference>
<keyword evidence="2" id="KW-1185">Reference proteome</keyword>
<dbReference type="Proteomes" id="UP001283361">
    <property type="component" value="Unassembled WGS sequence"/>
</dbReference>
<protein>
    <submittedName>
        <fullName evidence="1">Uncharacterized protein</fullName>
    </submittedName>
</protein>
<gene>
    <name evidence="1" type="ORF">RRG08_036506</name>
</gene>
<proteinExistence type="predicted"/>
<evidence type="ECO:0000313" key="2">
    <source>
        <dbReference type="Proteomes" id="UP001283361"/>
    </source>
</evidence>
<accession>A0AAE0ZLY2</accession>